<dbReference type="RefSeq" id="WP_121037552.1">
    <property type="nucleotide sequence ID" value="NZ_JAVLSJ010000010.1"/>
</dbReference>
<dbReference type="InterPro" id="IPR011053">
    <property type="entry name" value="Single_hybrid_motif"/>
</dbReference>
<keyword evidence="4" id="KW-0275">Fatty acid biosynthesis</keyword>
<dbReference type="PRINTS" id="PR01071">
    <property type="entry name" value="ACOABIOTINCC"/>
</dbReference>
<comment type="pathway">
    <text evidence="4">Lipid metabolism; fatty acid biosynthesis.</text>
</comment>
<keyword evidence="4" id="KW-0276">Fatty acid metabolism</keyword>
<proteinExistence type="predicted"/>
<keyword evidence="7" id="KW-1185">Reference proteome</keyword>
<keyword evidence="4" id="KW-0444">Lipid biosynthesis</keyword>
<protein>
    <recommendedName>
        <fullName evidence="2 4">Biotin carboxyl carrier protein of acetyl-CoA carboxylase</fullName>
    </recommendedName>
</protein>
<dbReference type="Proteomes" id="UP001246576">
    <property type="component" value="Unassembled WGS sequence"/>
</dbReference>
<dbReference type="InterPro" id="IPR050709">
    <property type="entry name" value="Biotin_Carboxyl_Carrier/Decarb"/>
</dbReference>
<dbReference type="NCBIfam" id="TIGR00531">
    <property type="entry name" value="BCCP"/>
    <property type="match status" value="1"/>
</dbReference>
<dbReference type="InterPro" id="IPR001249">
    <property type="entry name" value="AcCoA_biotinCC"/>
</dbReference>
<dbReference type="EMBL" id="JAVLSJ010000010">
    <property type="protein sequence ID" value="MDR9850282.1"/>
    <property type="molecule type" value="Genomic_DNA"/>
</dbReference>
<dbReference type="PANTHER" id="PTHR45266">
    <property type="entry name" value="OXALOACETATE DECARBOXYLASE ALPHA CHAIN"/>
    <property type="match status" value="1"/>
</dbReference>
<dbReference type="Pfam" id="PF00364">
    <property type="entry name" value="Biotin_lipoyl"/>
    <property type="match status" value="1"/>
</dbReference>
<evidence type="ECO:0000256" key="2">
    <source>
        <dbReference type="ARBA" id="ARBA00017562"/>
    </source>
</evidence>
<sequence>MDLPKIKALIDLLNSSGLSALELAEGEHSVRLERHANATAHTVVPVPTAAPLSAPPLFSPAPAPAEAASSTGRVIAAPMQGIFHLTPAPGESPFVQIGDEVQLEQVVCVIEAMKMFNTVESDQSGRIAEVLVSSGSEVKVGQALFRLA</sequence>
<dbReference type="GO" id="GO:0003989">
    <property type="term" value="F:acetyl-CoA carboxylase activity"/>
    <property type="evidence" value="ECO:0007669"/>
    <property type="project" value="UniProtKB-EC"/>
</dbReference>
<dbReference type="Gene3D" id="2.40.50.100">
    <property type="match status" value="1"/>
</dbReference>
<dbReference type="SUPFAM" id="SSF51230">
    <property type="entry name" value="Single hybrid motif"/>
    <property type="match status" value="1"/>
</dbReference>
<evidence type="ECO:0000256" key="4">
    <source>
        <dbReference type="RuleBase" id="RU364072"/>
    </source>
</evidence>
<evidence type="ECO:0000313" key="6">
    <source>
        <dbReference type="EMBL" id="MDR9850282.1"/>
    </source>
</evidence>
<dbReference type="CDD" id="cd06850">
    <property type="entry name" value="biotinyl_domain"/>
    <property type="match status" value="1"/>
</dbReference>
<gene>
    <name evidence="6" type="primary">accB</name>
    <name evidence="6" type="ORF">RI048_18770</name>
</gene>
<keyword evidence="6" id="KW-0436">Ligase</keyword>
<evidence type="ECO:0000256" key="1">
    <source>
        <dbReference type="ARBA" id="ARBA00003761"/>
    </source>
</evidence>
<evidence type="ECO:0000313" key="7">
    <source>
        <dbReference type="Proteomes" id="UP001246576"/>
    </source>
</evidence>
<organism evidence="6 7">
    <name type="scientific">Herbaspirillum huttiense subsp. lycopersici</name>
    <dbReference type="NCBI Taxonomy" id="3074428"/>
    <lineage>
        <taxon>Bacteria</taxon>
        <taxon>Pseudomonadati</taxon>
        <taxon>Pseudomonadota</taxon>
        <taxon>Betaproteobacteria</taxon>
        <taxon>Burkholderiales</taxon>
        <taxon>Oxalobacteraceae</taxon>
        <taxon>Herbaspirillum</taxon>
    </lineage>
</organism>
<evidence type="ECO:0000259" key="5">
    <source>
        <dbReference type="PROSITE" id="PS50968"/>
    </source>
</evidence>
<evidence type="ECO:0000256" key="3">
    <source>
        <dbReference type="ARBA" id="ARBA00023267"/>
    </source>
</evidence>
<comment type="function">
    <text evidence="1 4">This protein is a component of the acetyl coenzyme A carboxylase complex; first, biotin carboxylase catalyzes the carboxylation of the carrier protein and then the transcarboxylase transfers the carboxyl group to form malonyl-CoA.</text>
</comment>
<dbReference type="PROSITE" id="PS50968">
    <property type="entry name" value="BIOTINYL_LIPOYL"/>
    <property type="match status" value="1"/>
</dbReference>
<accession>A0ABU2ERA1</accession>
<name>A0ABU2ERA1_9BURK</name>
<comment type="caution">
    <text evidence="6">The sequence shown here is derived from an EMBL/GenBank/DDBJ whole genome shotgun (WGS) entry which is preliminary data.</text>
</comment>
<keyword evidence="4" id="KW-0443">Lipid metabolism</keyword>
<dbReference type="InterPro" id="IPR000089">
    <property type="entry name" value="Biotin_lipoyl"/>
</dbReference>
<keyword evidence="3 4" id="KW-0092">Biotin</keyword>
<feature type="domain" description="Lipoyl-binding" evidence="5">
    <location>
        <begin position="72"/>
        <end position="148"/>
    </location>
</feature>
<dbReference type="PANTHER" id="PTHR45266:SF3">
    <property type="entry name" value="OXALOACETATE DECARBOXYLASE ALPHA CHAIN"/>
    <property type="match status" value="1"/>
</dbReference>
<reference evidence="6" key="1">
    <citation type="submission" date="2023-09" db="EMBL/GenBank/DDBJ databases">
        <title>Description of first Herbaspirillum huttiense subsp. nephrolepsisexaltata and Herbaspirillum huttiense subsp. lycopersicon.</title>
        <authorList>
            <person name="Poudel M."/>
            <person name="Sharma A."/>
            <person name="Goss E."/>
            <person name="Tapia J.H."/>
            <person name="Harmon C.M."/>
            <person name="Jones J.B."/>
        </authorList>
    </citation>
    <scope>NUCLEOTIDE SEQUENCE</scope>
    <source>
        <strain evidence="6">SE1</strain>
    </source>
</reference>